<keyword evidence="3" id="KW-1185">Reference proteome</keyword>
<dbReference type="PROSITE" id="PS50181">
    <property type="entry name" value="FBOX"/>
    <property type="match status" value="1"/>
</dbReference>
<dbReference type="SUPFAM" id="SSF81383">
    <property type="entry name" value="F-box domain"/>
    <property type="match status" value="1"/>
</dbReference>
<dbReference type="InterPro" id="IPR036047">
    <property type="entry name" value="F-box-like_dom_sf"/>
</dbReference>
<organism evidence="2 3">
    <name type="scientific">Byssothecium circinans</name>
    <dbReference type="NCBI Taxonomy" id="147558"/>
    <lineage>
        <taxon>Eukaryota</taxon>
        <taxon>Fungi</taxon>
        <taxon>Dikarya</taxon>
        <taxon>Ascomycota</taxon>
        <taxon>Pezizomycotina</taxon>
        <taxon>Dothideomycetes</taxon>
        <taxon>Pleosporomycetidae</taxon>
        <taxon>Pleosporales</taxon>
        <taxon>Massarineae</taxon>
        <taxon>Massarinaceae</taxon>
        <taxon>Byssothecium</taxon>
    </lineage>
</organism>
<gene>
    <name evidence="2" type="ORF">CC80DRAFT_549474</name>
</gene>
<sequence>MERTDAPTLAGLPTELQWQVCSNLDKKDLLSLRSVSKQFVASTASELFRRIPLSVLKVFLTREGLKTFSGLCEFPDFVRALDGSELYFYGGIADFLEDWKNDGWKNGGWKTDVWGKDKWRRDHREGWIIDGWLRWNQARKVIFESMVKEQKDFEREQSEAVQLVIKALEQFRRNGIKVDIKVGTPLPKLQGEPIIGMQSLLNKVDESYKKRLSRPRWVSNGDRFQDLYQEVSIPLQVLRKSDFSEKIVELEINPAHTSIQKLPSNSDAWKILDRVRKLNLRITDNHYHKEAWGEAWERIIPVIQAASECEEILIGGCGVPKQWRSSSSSFRADDLCSYVRQNCSGCQHIVKALNATSFTALTWLSLELLPMNEEVISGIIRSNHSTLSRISIKEVELVSGCWRGVVQAMRTAIHLDSLRLEGLRQGVQHATSFSRDMFNDYRVGIWNRENIQRYLDSLISKFEALIMHSGVSYSGFTQYSVLVKLKVGDNSSWFST</sequence>
<dbReference type="OrthoDB" id="5422579at2759"/>
<name>A0A6A5TU43_9PLEO</name>
<evidence type="ECO:0000313" key="3">
    <source>
        <dbReference type="Proteomes" id="UP000800035"/>
    </source>
</evidence>
<dbReference type="Pfam" id="PF12937">
    <property type="entry name" value="F-box-like"/>
    <property type="match status" value="1"/>
</dbReference>
<dbReference type="AlphaFoldDB" id="A0A6A5TU43"/>
<dbReference type="EMBL" id="ML976995">
    <property type="protein sequence ID" value="KAF1955269.1"/>
    <property type="molecule type" value="Genomic_DNA"/>
</dbReference>
<feature type="domain" description="F-box" evidence="1">
    <location>
        <begin position="6"/>
        <end position="51"/>
    </location>
</feature>
<reference evidence="2" key="1">
    <citation type="journal article" date="2020" name="Stud. Mycol.">
        <title>101 Dothideomycetes genomes: a test case for predicting lifestyles and emergence of pathogens.</title>
        <authorList>
            <person name="Haridas S."/>
            <person name="Albert R."/>
            <person name="Binder M."/>
            <person name="Bloem J."/>
            <person name="Labutti K."/>
            <person name="Salamov A."/>
            <person name="Andreopoulos B."/>
            <person name="Baker S."/>
            <person name="Barry K."/>
            <person name="Bills G."/>
            <person name="Bluhm B."/>
            <person name="Cannon C."/>
            <person name="Castanera R."/>
            <person name="Culley D."/>
            <person name="Daum C."/>
            <person name="Ezra D."/>
            <person name="Gonzalez J."/>
            <person name="Henrissat B."/>
            <person name="Kuo A."/>
            <person name="Liang C."/>
            <person name="Lipzen A."/>
            <person name="Lutzoni F."/>
            <person name="Magnuson J."/>
            <person name="Mondo S."/>
            <person name="Nolan M."/>
            <person name="Ohm R."/>
            <person name="Pangilinan J."/>
            <person name="Park H.-J."/>
            <person name="Ramirez L."/>
            <person name="Alfaro M."/>
            <person name="Sun H."/>
            <person name="Tritt A."/>
            <person name="Yoshinaga Y."/>
            <person name="Zwiers L.-H."/>
            <person name="Turgeon B."/>
            <person name="Goodwin S."/>
            <person name="Spatafora J."/>
            <person name="Crous P."/>
            <person name="Grigoriev I."/>
        </authorList>
    </citation>
    <scope>NUCLEOTIDE SEQUENCE</scope>
    <source>
        <strain evidence="2">CBS 675.92</strain>
    </source>
</reference>
<dbReference type="Proteomes" id="UP000800035">
    <property type="component" value="Unassembled WGS sequence"/>
</dbReference>
<accession>A0A6A5TU43</accession>
<evidence type="ECO:0000313" key="2">
    <source>
        <dbReference type="EMBL" id="KAF1955269.1"/>
    </source>
</evidence>
<evidence type="ECO:0000259" key="1">
    <source>
        <dbReference type="PROSITE" id="PS50181"/>
    </source>
</evidence>
<protein>
    <recommendedName>
        <fullName evidence="1">F-box domain-containing protein</fullName>
    </recommendedName>
</protein>
<dbReference type="CDD" id="cd09917">
    <property type="entry name" value="F-box_SF"/>
    <property type="match status" value="1"/>
</dbReference>
<dbReference type="InterPro" id="IPR001810">
    <property type="entry name" value="F-box_dom"/>
</dbReference>
<proteinExistence type="predicted"/>